<feature type="region of interest" description="Disordered" evidence="4">
    <location>
        <begin position="1872"/>
        <end position="1904"/>
    </location>
</feature>
<dbReference type="SUPFAM" id="SSF48425">
    <property type="entry name" value="Sec7 domain"/>
    <property type="match status" value="1"/>
</dbReference>
<dbReference type="Pfam" id="PF23325">
    <property type="entry name" value="TPR_28"/>
    <property type="match status" value="2"/>
</dbReference>
<protein>
    <submittedName>
        <fullName evidence="6">Golgi-specific brefeldin A-resistance guanine nucleotide exchange factor 1</fullName>
    </submittedName>
</protein>
<sequence>LISSIYFKNDFFSITSFQINLEFSQNMSIAFDRVKGGKLKLKGGKQLGNSPKEERNLKVRKKAEILVNEDEISHGGWWCMTENSKLTGCNVAIETSPFTYVMAMDNGKFTLGPPHKAGEQPSPEEILTLIRPPDADWFALKSGYGKYLSVDGKGFLVAMTDAASTRERWELVFEDGKMALMGHNNCFMNYDNDAEGYIMVNSKKAKENEMIKMRTNAERAVVGDSVPEQDKKPSGECEVSYIKLYQHSKVKVSQEDRSNVKRAKVQGNLHEVLLDRNTLYIVQSELNAVVATLRRSQRLLGGVPQGQDPLLRSFFDLREVLSSVPSLADVAPSVFVAPFLDVIRSDHTGGTATEQALVSVDKFLSYGLFDPACITAASAVQQIAEAVTRARFVGTDPSFDEVVILRILQVLRALLLSPAGALLTDETVCEMLQSCFRICFEEGLSQLLRKAAESCLKDMVQLIFKRLADFREDPRHPYVRRLQTRASSRDETFSSRRRLKRRRKHFAAVVSSEPSSLAAVEQAEHCPLGLDVLADAGSGGSGSPPASAGPSDQSGLQADGVVENSNTGNQPEIAVPAKLDPETLGTDDAGAAETVDPSPSTGPYGLPCSRELFRFLIALCNPWEQQQNDQMIELGLNLLTVALEVGVDQLSKFSLMLPLVQNDLCRHLISLLQATKVSLLSSALRVGFLLFESLRCHLKLQLEMYLCKLMELATAAEVLPTPTSATAQSGPSISSRTSTLSNTVRLELRELALEALVQLWRVPGLITELYLNYDCDLYCSDLFEELTKLLSKNAFPVTGLTNAHILSLDALLTVVDTIELNCHLRMINYRRHSSSSSDAGGGDATAAAAAAATPCSFDGQWFQTATPSPGSRSSTAYALPAVCGYSVGFAVSSGSLSTTTGQQRSDDDVKLENETAPNPELLLCAVAAHETEIPSHEELLRLKMKKQILTNASDLFNQNPSKGIEFLQENGLLSMPYSPNEVVRWLRENPRLNKRKIAEFIVNRKNRPVLDAFVKSFDFRKLRIDESLREFLESFRLPGEAAEISTIIEYYADHWHKSNGTPFASTDAAFTLAYAVIMLNVDQHNPQAKRQQQPMSLEQFVKNLNGVNGGDNFDRTMLEKIYQAVRTEEIVMPEEQGGLVRENYVWDVLLRRGAGTQGRFLRAPGHGGGLYDRELFALVWGPTVAALSFVFDKTDSEPLIGRVISGFRKSAAVAAHFGLCDVFDNLTISLCKFSCLLTPARNADGADQLCATLAESAKAQAAARALFDLVHAHGDILREGWRSVFDCLLNCYHAELLPLGLTDCEDFADSRGYINISRPLPRAQKQDSSASGLLSSLYSYLGGSASGGDSRDADSHGARQRNEWRQRGAALLVDCRVDQTLVDSKYLSSQALSELVKALLLASAAVLPDDGAVGRRRLSDVDERSLVFLTETMVSVAVHNRDRIAPFWRTLHAHLFSLIADHADRRFLVERAVVGWLRLANRLLPRQDVGDQVLDALPALGAASQATVPSIARQLAHGLHQLLRANAAYVRLARHWDQLFALLELVGAGAFVGQLDSTGDVRDQSFDQHRHQAFNTVGEQPKQQQQQQQYDRGYTSDSELYTAAATTGSRKLPVGSVGDLHSRAGSGEWTFVDKQQQQQQQLDNGPTTPSKQLLSTRLLLRSGLRRHDPDAYVKCCETLTWLVRDAGHVSVENLQPCIRCVRTFVEAGLNGGLHYTNPITTANNNNNSATLSSTHQRSSLSSGKDRNGTSQVNGEDKKKTLLDGCDLASTYLQLSLQLLDLTYLIFVKVATPLFDTPTATLWTRCWQPLLQALARLCCDRRRVVRTTAMTFLQRAMLVPELKQITGQDWESCFYWVLFPLLSALLNADQQSISNPSTGTTPTTHHHHHNEDDNDDAAVAGGGGGCGGSMDETRVRALTMTSKVFLQHLMPLSTLDSFVDLWLDILDFMERYLELENNDLVESVPESVKNMLLVMHTAGLFDTVPSLLDRTRHKLNASFPDLAHAIDTQTSVVDQATAAAQPAPAHLATANNNNNDDDISLEEVVVVADPQPRAEAVPLPSTSTSPSKPLPLSSSQPPPLPSSLPPPQQQQQQQQCSVLLALNNNNNNNNTSAVPVTGQVILHPPVDISTVTPQPSSAVRNDHHHSAQLTLDHNSTTDDSTPVN</sequence>
<dbReference type="InterPro" id="IPR016024">
    <property type="entry name" value="ARM-type_fold"/>
</dbReference>
<dbReference type="Gene3D" id="1.10.1000.11">
    <property type="entry name" value="Arf Nucleotide-binding Site Opener,domain 2"/>
    <property type="match status" value="1"/>
</dbReference>
<dbReference type="PANTHER" id="PTHR10663">
    <property type="entry name" value="GUANYL-NUCLEOTIDE EXCHANGE FACTOR"/>
    <property type="match status" value="1"/>
</dbReference>
<feature type="compositionally biased region" description="Polar residues" evidence="4">
    <location>
        <begin position="2128"/>
        <end position="2138"/>
    </location>
</feature>
<dbReference type="GO" id="GO:0005737">
    <property type="term" value="C:cytoplasm"/>
    <property type="evidence" value="ECO:0007669"/>
    <property type="project" value="UniProtKB-ARBA"/>
</dbReference>
<dbReference type="Pfam" id="PF01369">
    <property type="entry name" value="Sec7"/>
    <property type="match status" value="1"/>
</dbReference>
<feature type="region of interest" description="Disordered" evidence="4">
    <location>
        <begin position="534"/>
        <end position="602"/>
    </location>
</feature>
<feature type="region of interest" description="Disordered" evidence="4">
    <location>
        <begin position="1575"/>
        <end position="1594"/>
    </location>
</feature>
<keyword evidence="3" id="KW-0539">Nucleus</keyword>
<dbReference type="InterPro" id="IPR010414">
    <property type="entry name" value="FRG1"/>
</dbReference>
<reference evidence="6 7" key="1">
    <citation type="submission" date="2015-01" db="EMBL/GenBank/DDBJ databases">
        <title>Evolution of Trichinella species and genotypes.</title>
        <authorList>
            <person name="Korhonen P.K."/>
            <person name="Edoardo P."/>
            <person name="Giuseppe L.R."/>
            <person name="Gasser R.B."/>
        </authorList>
    </citation>
    <scope>NUCLEOTIDE SEQUENCE [LARGE SCALE GENOMIC DNA]</scope>
    <source>
        <strain evidence="6">ISS417</strain>
    </source>
</reference>
<organism evidence="6 7">
    <name type="scientific">Trichinella murrelli</name>
    <dbReference type="NCBI Taxonomy" id="144512"/>
    <lineage>
        <taxon>Eukaryota</taxon>
        <taxon>Metazoa</taxon>
        <taxon>Ecdysozoa</taxon>
        <taxon>Nematoda</taxon>
        <taxon>Enoplea</taxon>
        <taxon>Dorylaimia</taxon>
        <taxon>Trichinellida</taxon>
        <taxon>Trichinellidae</taxon>
        <taxon>Trichinella</taxon>
    </lineage>
</organism>
<comment type="similarity">
    <text evidence="2">Belongs to the FRG1 family.</text>
</comment>
<feature type="non-terminal residue" evidence="6">
    <location>
        <position position="1"/>
    </location>
</feature>
<dbReference type="GO" id="GO:0016192">
    <property type="term" value="P:vesicle-mediated transport"/>
    <property type="evidence" value="ECO:0007669"/>
    <property type="project" value="UniProtKB-ARBA"/>
</dbReference>
<dbReference type="GO" id="GO:0012505">
    <property type="term" value="C:endomembrane system"/>
    <property type="evidence" value="ECO:0007669"/>
    <property type="project" value="UniProtKB-ARBA"/>
</dbReference>
<feature type="region of interest" description="Disordered" evidence="4">
    <location>
        <begin position="1723"/>
        <end position="1755"/>
    </location>
</feature>
<evidence type="ECO:0000313" key="6">
    <source>
        <dbReference type="EMBL" id="KRX36882.1"/>
    </source>
</evidence>
<dbReference type="PANTHER" id="PTHR10663:SF388">
    <property type="entry name" value="GOLGI-SPECIFIC BREFELDIN A-RESISTANCE GUANINE NUCLEOTIDE EXCHANGE FACTOR 1"/>
    <property type="match status" value="1"/>
</dbReference>
<dbReference type="GO" id="GO:0005730">
    <property type="term" value="C:nucleolus"/>
    <property type="evidence" value="ECO:0007669"/>
    <property type="project" value="UniProtKB-SubCell"/>
</dbReference>
<evidence type="ECO:0000256" key="2">
    <source>
        <dbReference type="ARBA" id="ARBA00010878"/>
    </source>
</evidence>
<dbReference type="GO" id="GO:0032012">
    <property type="term" value="P:regulation of ARF protein signal transduction"/>
    <property type="evidence" value="ECO:0007669"/>
    <property type="project" value="InterPro"/>
</dbReference>
<evidence type="ECO:0000313" key="7">
    <source>
        <dbReference type="Proteomes" id="UP000055048"/>
    </source>
</evidence>
<dbReference type="InterPro" id="IPR008999">
    <property type="entry name" value="Actin-crosslinking"/>
</dbReference>
<dbReference type="InterPro" id="IPR032691">
    <property type="entry name" value="Mon2/Sec7/BIG1-like_HUS"/>
</dbReference>
<dbReference type="Pfam" id="PF06229">
    <property type="entry name" value="FRG1"/>
    <property type="match status" value="1"/>
</dbReference>
<feature type="compositionally biased region" description="Low complexity" evidence="4">
    <location>
        <begin position="2057"/>
        <end position="2074"/>
    </location>
</feature>
<gene>
    <name evidence="6" type="ORF">T05_2738</name>
</gene>
<name>A0A0V0TCX2_9BILA</name>
<accession>A0A0V0TCX2</accession>
<evidence type="ECO:0000256" key="1">
    <source>
        <dbReference type="ARBA" id="ARBA00004604"/>
    </source>
</evidence>
<feature type="compositionally biased region" description="Pro residues" evidence="4">
    <location>
        <begin position="2075"/>
        <end position="2087"/>
    </location>
</feature>
<dbReference type="InterPro" id="IPR000904">
    <property type="entry name" value="Sec7_dom"/>
</dbReference>
<dbReference type="CDD" id="cd23338">
    <property type="entry name" value="beta-trefoil_FSCN_FRG1"/>
    <property type="match status" value="1"/>
</dbReference>
<dbReference type="Gene3D" id="2.80.10.50">
    <property type="match status" value="1"/>
</dbReference>
<feature type="compositionally biased region" description="Polar residues" evidence="4">
    <location>
        <begin position="2146"/>
        <end position="2163"/>
    </location>
</feature>
<dbReference type="GO" id="GO:0005085">
    <property type="term" value="F:guanyl-nucleotide exchange factor activity"/>
    <property type="evidence" value="ECO:0007669"/>
    <property type="project" value="InterPro"/>
</dbReference>
<feature type="region of interest" description="Disordered" evidence="4">
    <location>
        <begin position="2051"/>
        <end position="2094"/>
    </location>
</feature>
<evidence type="ECO:0000256" key="4">
    <source>
        <dbReference type="SAM" id="MobiDB-lite"/>
    </source>
</evidence>
<dbReference type="EMBL" id="JYDJ01000339">
    <property type="protein sequence ID" value="KRX36882.1"/>
    <property type="molecule type" value="Genomic_DNA"/>
</dbReference>
<dbReference type="Pfam" id="PF12783">
    <property type="entry name" value="Sec7-like_HUS"/>
    <property type="match status" value="1"/>
</dbReference>
<evidence type="ECO:0000256" key="3">
    <source>
        <dbReference type="ARBA" id="ARBA00023242"/>
    </source>
</evidence>
<dbReference type="OrthoDB" id="10258608at2759"/>
<comment type="caution">
    <text evidence="6">The sequence shown here is derived from an EMBL/GenBank/DDBJ whole genome shotgun (WGS) entry which is preliminary data.</text>
</comment>
<dbReference type="SUPFAM" id="SSF48371">
    <property type="entry name" value="ARM repeat"/>
    <property type="match status" value="2"/>
</dbReference>
<evidence type="ECO:0000259" key="5">
    <source>
        <dbReference type="PROSITE" id="PS50190"/>
    </source>
</evidence>
<dbReference type="SMART" id="SM00222">
    <property type="entry name" value="Sec7"/>
    <property type="match status" value="1"/>
</dbReference>
<comment type="subcellular location">
    <subcellularLocation>
        <location evidence="1">Nucleus</location>
        <location evidence="1">Nucleolus</location>
    </subcellularLocation>
</comment>
<dbReference type="InterPro" id="IPR035999">
    <property type="entry name" value="Sec7_dom_sf"/>
</dbReference>
<dbReference type="Gene3D" id="1.10.220.20">
    <property type="match status" value="1"/>
</dbReference>
<dbReference type="InterPro" id="IPR023394">
    <property type="entry name" value="Sec7_C_sf"/>
</dbReference>
<feature type="domain" description="SEC7" evidence="5">
    <location>
        <begin position="938"/>
        <end position="1128"/>
    </location>
</feature>
<keyword evidence="7" id="KW-1185">Reference proteome</keyword>
<dbReference type="SUPFAM" id="SSF50405">
    <property type="entry name" value="Actin-crosslinking proteins"/>
    <property type="match status" value="1"/>
</dbReference>
<dbReference type="PROSITE" id="PS50190">
    <property type="entry name" value="SEC7"/>
    <property type="match status" value="1"/>
</dbReference>
<feature type="region of interest" description="Disordered" evidence="4">
    <location>
        <begin position="2126"/>
        <end position="2163"/>
    </location>
</feature>
<dbReference type="InterPro" id="IPR056604">
    <property type="entry name" value="GBF1-like_TPR"/>
</dbReference>
<proteinExistence type="inferred from homology"/>
<feature type="compositionally biased region" description="Low complexity" evidence="4">
    <location>
        <begin position="1723"/>
        <end position="1742"/>
    </location>
</feature>
<dbReference type="CDD" id="cd00171">
    <property type="entry name" value="Sec7"/>
    <property type="match status" value="1"/>
</dbReference>
<dbReference type="Proteomes" id="UP000055048">
    <property type="component" value="Unassembled WGS sequence"/>
</dbReference>